<dbReference type="VEuPathDB" id="VectorBase:AQUA014245"/>
<evidence type="ECO:0000313" key="1">
    <source>
        <dbReference type="EnsemblMetazoa" id="AQUA014245-PA"/>
    </source>
</evidence>
<evidence type="ECO:0000313" key="2">
    <source>
        <dbReference type="Proteomes" id="UP000076407"/>
    </source>
</evidence>
<keyword evidence="2" id="KW-1185">Reference proteome</keyword>
<dbReference type="Proteomes" id="UP000076407">
    <property type="component" value="Unassembled WGS sequence"/>
</dbReference>
<reference evidence="1" key="1">
    <citation type="submission" date="2020-05" db="UniProtKB">
        <authorList>
            <consortium name="EnsemblMetazoa"/>
        </authorList>
    </citation>
    <scope>IDENTIFICATION</scope>
    <source>
        <strain evidence="1">SANGQUA</strain>
    </source>
</reference>
<sequence length="15" mass="1611">MPHQPPISLPPLARG</sequence>
<name>A0A182XQW0_ANOQN</name>
<accession>A0A182XQW0</accession>
<protein>
    <submittedName>
        <fullName evidence="1">Uncharacterized protein</fullName>
    </submittedName>
</protein>
<dbReference type="EnsemblMetazoa" id="AQUA014245-RA">
    <property type="protein sequence ID" value="AQUA014245-PA"/>
    <property type="gene ID" value="AQUA014245"/>
</dbReference>
<proteinExistence type="predicted"/>
<organism evidence="1 2">
    <name type="scientific">Anopheles quadriannulatus</name>
    <name type="common">Mosquito</name>
    <dbReference type="NCBI Taxonomy" id="34691"/>
    <lineage>
        <taxon>Eukaryota</taxon>
        <taxon>Metazoa</taxon>
        <taxon>Ecdysozoa</taxon>
        <taxon>Arthropoda</taxon>
        <taxon>Hexapoda</taxon>
        <taxon>Insecta</taxon>
        <taxon>Pterygota</taxon>
        <taxon>Neoptera</taxon>
        <taxon>Endopterygota</taxon>
        <taxon>Diptera</taxon>
        <taxon>Nematocera</taxon>
        <taxon>Culicoidea</taxon>
        <taxon>Culicidae</taxon>
        <taxon>Anophelinae</taxon>
        <taxon>Anopheles</taxon>
    </lineage>
</organism>